<reference evidence="1 2" key="1">
    <citation type="submission" date="2024-10" db="EMBL/GenBank/DDBJ databases">
        <authorList>
            <person name="Ratan Roy A."/>
            <person name="Morales Sandoval P.H."/>
            <person name="De Los Santos Villalobos S."/>
            <person name="Chakraborty S."/>
            <person name="Mukherjee J."/>
        </authorList>
    </citation>
    <scope>NUCLEOTIDE SEQUENCE [LARGE SCALE GENOMIC DNA]</scope>
    <source>
        <strain evidence="1 2">S1</strain>
    </source>
</reference>
<comment type="caution">
    <text evidence="1">The sequence shown here is derived from an EMBL/GenBank/DDBJ whole genome shotgun (WGS) entry which is preliminary data.</text>
</comment>
<sequence>MSQRSRPSPVHIKLSKAQRDQLLSAIQAHFATELDEEISYFKAKSLLTFFVAELGPYIYNQAVQDAHQFVQAKLSELEPTLYEPESTV</sequence>
<name>A0ABW6IEY9_9CYAN</name>
<protein>
    <submittedName>
        <fullName evidence="1">DUF2164 domain-containing protein</fullName>
    </submittedName>
</protein>
<dbReference type="RefSeq" id="WP_377963785.1">
    <property type="nucleotide sequence ID" value="NZ_JBHZOL010000057.1"/>
</dbReference>
<gene>
    <name evidence="1" type="ORF">ACFVKH_08080</name>
</gene>
<dbReference type="Pfam" id="PF09932">
    <property type="entry name" value="DUF2164"/>
    <property type="match status" value="1"/>
</dbReference>
<keyword evidence="2" id="KW-1185">Reference proteome</keyword>
<organism evidence="1 2">
    <name type="scientific">Almyronema epifaneia S1</name>
    <dbReference type="NCBI Taxonomy" id="2991925"/>
    <lineage>
        <taxon>Bacteria</taxon>
        <taxon>Bacillati</taxon>
        <taxon>Cyanobacteriota</taxon>
        <taxon>Cyanophyceae</taxon>
        <taxon>Nodosilineales</taxon>
        <taxon>Nodosilineaceae</taxon>
        <taxon>Almyronema</taxon>
        <taxon>Almyronema epifaneia</taxon>
    </lineage>
</organism>
<proteinExistence type="predicted"/>
<dbReference type="InterPro" id="IPR018680">
    <property type="entry name" value="DUF2164"/>
</dbReference>
<accession>A0ABW6IEY9</accession>
<dbReference type="Proteomes" id="UP001600165">
    <property type="component" value="Unassembled WGS sequence"/>
</dbReference>
<dbReference type="EMBL" id="JBHZOL010000057">
    <property type="protein sequence ID" value="MFE4106230.1"/>
    <property type="molecule type" value="Genomic_DNA"/>
</dbReference>
<evidence type="ECO:0000313" key="1">
    <source>
        <dbReference type="EMBL" id="MFE4106230.1"/>
    </source>
</evidence>
<evidence type="ECO:0000313" key="2">
    <source>
        <dbReference type="Proteomes" id="UP001600165"/>
    </source>
</evidence>